<dbReference type="EMBL" id="CAJGYM010000051">
    <property type="protein sequence ID" value="CAD6195163.1"/>
    <property type="molecule type" value="Genomic_DNA"/>
</dbReference>
<dbReference type="AlphaFoldDB" id="A0A8S1HF80"/>
<comment type="caution">
    <text evidence="1">The sequence shown here is derived from an EMBL/GenBank/DDBJ whole genome shotgun (WGS) entry which is preliminary data.</text>
</comment>
<name>A0A8S1HF80_9PELO</name>
<keyword evidence="2" id="KW-1185">Reference proteome</keyword>
<evidence type="ECO:0000313" key="1">
    <source>
        <dbReference type="EMBL" id="CAD6195163.1"/>
    </source>
</evidence>
<dbReference type="Proteomes" id="UP000835052">
    <property type="component" value="Unassembled WGS sequence"/>
</dbReference>
<gene>
    <name evidence="1" type="ORF">CAUJ_LOCUS11082</name>
</gene>
<organism evidence="1 2">
    <name type="scientific">Caenorhabditis auriculariae</name>
    <dbReference type="NCBI Taxonomy" id="2777116"/>
    <lineage>
        <taxon>Eukaryota</taxon>
        <taxon>Metazoa</taxon>
        <taxon>Ecdysozoa</taxon>
        <taxon>Nematoda</taxon>
        <taxon>Chromadorea</taxon>
        <taxon>Rhabditida</taxon>
        <taxon>Rhabditina</taxon>
        <taxon>Rhabditomorpha</taxon>
        <taxon>Rhabditoidea</taxon>
        <taxon>Rhabditidae</taxon>
        <taxon>Peloderinae</taxon>
        <taxon>Caenorhabditis</taxon>
    </lineage>
</organism>
<reference evidence="1" key="1">
    <citation type="submission" date="2020-10" db="EMBL/GenBank/DDBJ databases">
        <authorList>
            <person name="Kikuchi T."/>
        </authorList>
    </citation>
    <scope>NUCLEOTIDE SEQUENCE</scope>
    <source>
        <strain evidence="1">NKZ352</strain>
    </source>
</reference>
<sequence length="72" mass="7965">MFVAQVRSNERKGATALESLVEQKHKENVNVGERNSEAHPHLLMIDVSTESPALARAGFFLQNKGRKPGLSH</sequence>
<proteinExistence type="predicted"/>
<protein>
    <submittedName>
        <fullName evidence="1">Uncharacterized protein</fullName>
    </submittedName>
</protein>
<evidence type="ECO:0000313" key="2">
    <source>
        <dbReference type="Proteomes" id="UP000835052"/>
    </source>
</evidence>
<accession>A0A8S1HF80</accession>